<reference evidence="2" key="1">
    <citation type="submission" date="2018-12" db="EMBL/GenBank/DDBJ databases">
        <title>Singled stranded DNA viruses identified in blackflies (Austrosimulium ungulatum) sampled in New Zealand.</title>
        <authorList>
            <person name="Kraberger S."/>
            <person name="Fontenele R.S."/>
            <person name="Schmidlin K."/>
            <person name="Walters M."/>
            <person name="Varsani A."/>
        </authorList>
    </citation>
    <scope>NUCLEOTIDE SEQUENCE [LARGE SCALE GENOMIC DNA]</scope>
    <source>
        <strain evidence="2">093</strain>
    </source>
</reference>
<name>A0A4P8PPQ3_9VIRU</name>
<dbReference type="EMBL" id="MK249173">
    <property type="protein sequence ID" value="QCQ84820.1"/>
    <property type="molecule type" value="Genomic_DNA"/>
</dbReference>
<feature type="region of interest" description="Disordered" evidence="1">
    <location>
        <begin position="142"/>
        <end position="197"/>
    </location>
</feature>
<dbReference type="Proteomes" id="UP000323353">
    <property type="component" value="Segment"/>
</dbReference>
<proteinExistence type="predicted"/>
<organism evidence="2">
    <name type="scientific">Blackfly microvirus SF02</name>
    <dbReference type="NCBI Taxonomy" id="2576452"/>
    <lineage>
        <taxon>Viruses</taxon>
        <taxon>Monodnaviria</taxon>
        <taxon>Sangervirae</taxon>
        <taxon>Phixviricota</taxon>
        <taxon>Malgrandaviricetes</taxon>
        <taxon>Petitvirales</taxon>
        <taxon>Microviridae</taxon>
        <taxon>Microvirus</taxon>
    </lineage>
</organism>
<dbReference type="Pfam" id="PF09675">
    <property type="entry name" value="Chlamy_scaf"/>
    <property type="match status" value="1"/>
</dbReference>
<protein>
    <submittedName>
        <fullName evidence="2">Internal scaffolding protein</fullName>
    </submittedName>
</protein>
<dbReference type="InterPro" id="IPR014131">
    <property type="entry name" value="Chlamydia_phage_Vp3"/>
</dbReference>
<evidence type="ECO:0000313" key="2">
    <source>
        <dbReference type="EMBL" id="QCQ84820.1"/>
    </source>
</evidence>
<accession>A0A4P8PPQ3</accession>
<feature type="region of interest" description="Disordered" evidence="1">
    <location>
        <begin position="1"/>
        <end position="24"/>
    </location>
</feature>
<sequence>MNAKKTQAMGAALPGGSWDTPDPLTGEIIPPEPDIPVVFLRTPHNYDTMAASNETAVGPFEETLTQQQFRDEADINTIVARFGLTGELPENGAYPAYGDFETVQDYHGAQNIVRSAAEAFMALPGAVRERFANDPQKLMDFASKPENLPELRKLGLTRTLSDPAPSIDKTPKPQAGVPARDIPPEDRPGEKPNNAST</sequence>
<evidence type="ECO:0000256" key="1">
    <source>
        <dbReference type="SAM" id="MobiDB-lite"/>
    </source>
</evidence>